<evidence type="ECO:0000313" key="2">
    <source>
        <dbReference type="Proteomes" id="UP001597294"/>
    </source>
</evidence>
<proteinExistence type="predicted"/>
<organism evidence="1 2">
    <name type="scientific">Kiloniella antarctica</name>
    <dbReference type="NCBI Taxonomy" id="1550907"/>
    <lineage>
        <taxon>Bacteria</taxon>
        <taxon>Pseudomonadati</taxon>
        <taxon>Pseudomonadota</taxon>
        <taxon>Alphaproteobacteria</taxon>
        <taxon>Rhodospirillales</taxon>
        <taxon>Kiloniellaceae</taxon>
        <taxon>Kiloniella</taxon>
    </lineage>
</organism>
<evidence type="ECO:0000313" key="1">
    <source>
        <dbReference type="EMBL" id="MFD2205496.1"/>
    </source>
</evidence>
<dbReference type="Proteomes" id="UP001597294">
    <property type="component" value="Unassembled WGS sequence"/>
</dbReference>
<reference evidence="2" key="1">
    <citation type="journal article" date="2019" name="Int. J. Syst. Evol. Microbiol.">
        <title>The Global Catalogue of Microorganisms (GCM) 10K type strain sequencing project: providing services to taxonomists for standard genome sequencing and annotation.</title>
        <authorList>
            <consortium name="The Broad Institute Genomics Platform"/>
            <consortium name="The Broad Institute Genome Sequencing Center for Infectious Disease"/>
            <person name="Wu L."/>
            <person name="Ma J."/>
        </authorList>
    </citation>
    <scope>NUCLEOTIDE SEQUENCE [LARGE SCALE GENOMIC DNA]</scope>
    <source>
        <strain evidence="2">CGMCC 4.7192</strain>
    </source>
</reference>
<dbReference type="EMBL" id="JBHUII010000004">
    <property type="protein sequence ID" value="MFD2205496.1"/>
    <property type="molecule type" value="Genomic_DNA"/>
</dbReference>
<keyword evidence="2" id="KW-1185">Reference proteome</keyword>
<protein>
    <submittedName>
        <fullName evidence="1">Uncharacterized protein</fullName>
    </submittedName>
</protein>
<comment type="caution">
    <text evidence="1">The sequence shown here is derived from an EMBL/GenBank/DDBJ whole genome shotgun (WGS) entry which is preliminary data.</text>
</comment>
<gene>
    <name evidence="1" type="ORF">ACFSKO_07745</name>
</gene>
<name>A0ABW5BJ56_9PROT</name>
<accession>A0ABW5BJ56</accession>
<sequence length="302" mass="31214">MTISATPRRASYSGDGSTAVFAVPFKFLADSHLKVVVTSLAGIENVVVPSAVSGAGTANGGAITFSTAPLVGEIITILGATPLEQQTDLAISDGMPADVIETAVDLLTIQNQEQADQIGLAIKLPVSYSGDELQFPAPVPNEVPYYDADGKLVTSSVGFSTLLNTVQGLITLAADTGQAHTHPFSGLTGTEKVLLSDISKALSAGFTTEVNSYGNTTDNPIIDLTKTFLTSMTNNGAGVITADKVNNNSVDIWMTNGPTAGVLDISSFDYIKGTFGVGDGVITIMHMSTVNGVARVALEVLE</sequence>
<dbReference type="RefSeq" id="WP_380250162.1">
    <property type="nucleotide sequence ID" value="NZ_JBHUII010000004.1"/>
</dbReference>